<dbReference type="GO" id="GO:0000156">
    <property type="term" value="F:phosphorelay response regulator activity"/>
    <property type="evidence" value="ECO:0007669"/>
    <property type="project" value="TreeGrafter"/>
</dbReference>
<dbReference type="PANTHER" id="PTHR48111:SF22">
    <property type="entry name" value="REGULATOR OF RPOS"/>
    <property type="match status" value="1"/>
</dbReference>
<evidence type="ECO:0000313" key="13">
    <source>
        <dbReference type="Proteomes" id="UP000245021"/>
    </source>
</evidence>
<accession>A0A2R5HKI0</accession>
<dbReference type="InterPro" id="IPR039420">
    <property type="entry name" value="WalR-like"/>
</dbReference>
<proteinExistence type="predicted"/>
<comment type="caution">
    <text evidence="12">The sequence shown here is derived from an EMBL/GenBank/DDBJ whole genome shotgun (WGS) entry which is preliminary data.</text>
</comment>
<evidence type="ECO:0000256" key="4">
    <source>
        <dbReference type="ARBA" id="ARBA00023125"/>
    </source>
</evidence>
<dbReference type="CDD" id="cd00383">
    <property type="entry name" value="trans_reg_C"/>
    <property type="match status" value="1"/>
</dbReference>
<keyword evidence="13" id="KW-1185">Reference proteome</keyword>
<evidence type="ECO:0000259" key="11">
    <source>
        <dbReference type="PROSITE" id="PS51755"/>
    </source>
</evidence>
<evidence type="ECO:0000256" key="8">
    <source>
        <dbReference type="PROSITE-ProRule" id="PRU00169"/>
    </source>
</evidence>
<dbReference type="InterPro" id="IPR001789">
    <property type="entry name" value="Sig_transdc_resp-reg_receiver"/>
</dbReference>
<evidence type="ECO:0000313" key="12">
    <source>
        <dbReference type="EMBL" id="GBG97348.1"/>
    </source>
</evidence>
<keyword evidence="3" id="KW-0805">Transcription regulation</keyword>
<keyword evidence="5" id="KW-0804">Transcription</keyword>
<evidence type="ECO:0000256" key="2">
    <source>
        <dbReference type="ARBA" id="ARBA00023012"/>
    </source>
</evidence>
<keyword evidence="1 8" id="KW-0597">Phosphoprotein</keyword>
<feature type="domain" description="Response regulatory" evidence="10">
    <location>
        <begin position="29"/>
        <end position="145"/>
    </location>
</feature>
<dbReference type="SMART" id="SM00448">
    <property type="entry name" value="REC"/>
    <property type="match status" value="1"/>
</dbReference>
<evidence type="ECO:0000256" key="9">
    <source>
        <dbReference type="PROSITE-ProRule" id="PRU01091"/>
    </source>
</evidence>
<keyword evidence="2" id="KW-0902">Two-component regulatory system</keyword>
<dbReference type="Gene3D" id="3.40.50.2300">
    <property type="match status" value="1"/>
</dbReference>
<dbReference type="FunFam" id="3.40.50.2300:FF:000001">
    <property type="entry name" value="DNA-binding response regulator PhoB"/>
    <property type="match status" value="1"/>
</dbReference>
<dbReference type="Gene3D" id="1.10.10.10">
    <property type="entry name" value="Winged helix-like DNA-binding domain superfamily/Winged helix DNA-binding domain"/>
    <property type="match status" value="1"/>
</dbReference>
<sequence>MKMLFSGLFFYIIIVLKLNVGYNRTMKKQILIVEDELSISDYIAKELSFEDFDVLQAHDGLEAVSIFENEQKNLDIVLLDWMLPKLDGLEVLRRIKKINPLVPVIFVTARDYVGDAVAGLDAGADDYLTKPFEIEELLARLRLAFRKQTKPQTFKLGNLELDSLSHRVLLDGQDVSLTQREYSLLLYFFENQGKAVSRDDILDEVWGMSFAGRVNTVDTYVRYLRTKLGQELIETVRGMGYRLKEDEQ</sequence>
<dbReference type="AlphaFoldDB" id="A0A2R5HKI0"/>
<evidence type="ECO:0000256" key="6">
    <source>
        <dbReference type="ARBA" id="ARBA00055621"/>
    </source>
</evidence>
<dbReference type="EMBL" id="BFFO01000010">
    <property type="protein sequence ID" value="GBG97348.1"/>
    <property type="molecule type" value="Genomic_DNA"/>
</dbReference>
<evidence type="ECO:0000259" key="10">
    <source>
        <dbReference type="PROSITE" id="PS50110"/>
    </source>
</evidence>
<dbReference type="PROSITE" id="PS51755">
    <property type="entry name" value="OMPR_PHOB"/>
    <property type="match status" value="1"/>
</dbReference>
<dbReference type="SUPFAM" id="SSF52172">
    <property type="entry name" value="CheY-like"/>
    <property type="match status" value="1"/>
</dbReference>
<dbReference type="GO" id="GO:0005829">
    <property type="term" value="C:cytosol"/>
    <property type="evidence" value="ECO:0007669"/>
    <property type="project" value="TreeGrafter"/>
</dbReference>
<keyword evidence="4 9" id="KW-0238">DNA-binding</keyword>
<evidence type="ECO:0000256" key="3">
    <source>
        <dbReference type="ARBA" id="ARBA00023015"/>
    </source>
</evidence>
<evidence type="ECO:0000256" key="1">
    <source>
        <dbReference type="ARBA" id="ARBA00022553"/>
    </source>
</evidence>
<feature type="DNA-binding region" description="OmpR/PhoB-type" evidence="9">
    <location>
        <begin position="151"/>
        <end position="245"/>
    </location>
</feature>
<dbReference type="GO" id="GO:0000976">
    <property type="term" value="F:transcription cis-regulatory region binding"/>
    <property type="evidence" value="ECO:0007669"/>
    <property type="project" value="TreeGrafter"/>
</dbReference>
<dbReference type="Pfam" id="PF00486">
    <property type="entry name" value="Trans_reg_C"/>
    <property type="match status" value="1"/>
</dbReference>
<dbReference type="InterPro" id="IPR036388">
    <property type="entry name" value="WH-like_DNA-bd_sf"/>
</dbReference>
<protein>
    <recommendedName>
        <fullName evidence="7">Transcriptional regulatory protein DltR</fullName>
    </recommendedName>
</protein>
<evidence type="ECO:0000256" key="5">
    <source>
        <dbReference type="ARBA" id="ARBA00023163"/>
    </source>
</evidence>
<dbReference type="SMART" id="SM00862">
    <property type="entry name" value="Trans_reg_C"/>
    <property type="match status" value="1"/>
</dbReference>
<dbReference type="GO" id="GO:0006355">
    <property type="term" value="P:regulation of DNA-templated transcription"/>
    <property type="evidence" value="ECO:0007669"/>
    <property type="project" value="InterPro"/>
</dbReference>
<dbReference type="FunFam" id="1.10.10.10:FF:000005">
    <property type="entry name" value="Two-component system response regulator"/>
    <property type="match status" value="1"/>
</dbReference>
<dbReference type="PANTHER" id="PTHR48111">
    <property type="entry name" value="REGULATOR OF RPOS"/>
    <property type="match status" value="1"/>
</dbReference>
<dbReference type="Pfam" id="PF00072">
    <property type="entry name" value="Response_reg"/>
    <property type="match status" value="1"/>
</dbReference>
<reference evidence="12 13" key="1">
    <citation type="journal article" date="2018" name="Genome Announc.">
        <title>Draft Genome Sequence of Lactococcus sp. Strain NtB2 (JCM 32569), Isolated from the Gut of the Higher Termite Nasutitermes takasagoensis.</title>
        <authorList>
            <person name="Noda S."/>
            <person name="Aihara C."/>
            <person name="Yuki M."/>
            <person name="Ohkuma M."/>
        </authorList>
    </citation>
    <scope>NUCLEOTIDE SEQUENCE [LARGE SCALE GENOMIC DNA]</scope>
    <source>
        <strain evidence="12 13">NtB2</strain>
    </source>
</reference>
<evidence type="ECO:0000256" key="7">
    <source>
        <dbReference type="ARBA" id="ARBA00071115"/>
    </source>
</evidence>
<comment type="function">
    <text evidence="6">Member of the two-component regulatory system DltS/DltR. Regulates the expression of the dlt operon.</text>
</comment>
<dbReference type="InterPro" id="IPR001867">
    <property type="entry name" value="OmpR/PhoB-type_DNA-bd"/>
</dbReference>
<feature type="modified residue" description="4-aspartylphosphate" evidence="8">
    <location>
        <position position="80"/>
    </location>
</feature>
<dbReference type="PROSITE" id="PS50110">
    <property type="entry name" value="RESPONSE_REGULATORY"/>
    <property type="match status" value="1"/>
</dbReference>
<dbReference type="GO" id="GO:0032993">
    <property type="term" value="C:protein-DNA complex"/>
    <property type="evidence" value="ECO:0007669"/>
    <property type="project" value="TreeGrafter"/>
</dbReference>
<dbReference type="CDD" id="cd17574">
    <property type="entry name" value="REC_OmpR"/>
    <property type="match status" value="1"/>
</dbReference>
<gene>
    <name evidence="12" type="primary">ompR_5</name>
    <name evidence="12" type="ORF">NtB2_01487</name>
</gene>
<feature type="domain" description="OmpR/PhoB-type" evidence="11">
    <location>
        <begin position="151"/>
        <end position="245"/>
    </location>
</feature>
<organism evidence="12 13">
    <name type="scientific">Lactococcus termiticola</name>
    <dbReference type="NCBI Taxonomy" id="2169526"/>
    <lineage>
        <taxon>Bacteria</taxon>
        <taxon>Bacillati</taxon>
        <taxon>Bacillota</taxon>
        <taxon>Bacilli</taxon>
        <taxon>Lactobacillales</taxon>
        <taxon>Streptococcaceae</taxon>
        <taxon>Lactococcus</taxon>
    </lineage>
</organism>
<dbReference type="InterPro" id="IPR011006">
    <property type="entry name" value="CheY-like_superfamily"/>
</dbReference>
<dbReference type="Proteomes" id="UP000245021">
    <property type="component" value="Unassembled WGS sequence"/>
</dbReference>
<name>A0A2R5HKI0_9LACT</name>